<dbReference type="RefSeq" id="WP_187555185.1">
    <property type="nucleotide sequence ID" value="NZ_CP060716.1"/>
</dbReference>
<evidence type="ECO:0000313" key="1">
    <source>
        <dbReference type="EMBL" id="QNN62715.1"/>
    </source>
</evidence>
<dbReference type="AlphaFoldDB" id="A0A7G9S4E0"/>
<gene>
    <name evidence="1" type="ORF">H9L06_10915</name>
</gene>
<reference evidence="1 2" key="1">
    <citation type="submission" date="2020-08" db="EMBL/GenBank/DDBJ databases">
        <title>Genome sequence of Leucobacter denitrificans KACC 14055T.</title>
        <authorList>
            <person name="Hyun D.-W."/>
            <person name="Bae J.-W."/>
        </authorList>
    </citation>
    <scope>NUCLEOTIDE SEQUENCE [LARGE SCALE GENOMIC DNA]</scope>
    <source>
        <strain evidence="1 2">KACC 14055</strain>
    </source>
</reference>
<organism evidence="1 2">
    <name type="scientific">Leucobacter denitrificans</name>
    <dbReference type="NCBI Taxonomy" id="683042"/>
    <lineage>
        <taxon>Bacteria</taxon>
        <taxon>Bacillati</taxon>
        <taxon>Actinomycetota</taxon>
        <taxon>Actinomycetes</taxon>
        <taxon>Micrococcales</taxon>
        <taxon>Microbacteriaceae</taxon>
        <taxon>Leucobacter</taxon>
    </lineage>
</organism>
<evidence type="ECO:0000313" key="2">
    <source>
        <dbReference type="Proteomes" id="UP000515934"/>
    </source>
</evidence>
<proteinExistence type="predicted"/>
<dbReference type="EMBL" id="CP060716">
    <property type="protein sequence ID" value="QNN62715.1"/>
    <property type="molecule type" value="Genomic_DNA"/>
</dbReference>
<protein>
    <submittedName>
        <fullName evidence="1">Uncharacterized protein</fullName>
    </submittedName>
</protein>
<name>A0A7G9S4E0_9MICO</name>
<dbReference type="KEGG" id="ldn:H9L06_10915"/>
<accession>A0A7G9S4E0</accession>
<sequence length="213" mass="24422">MSLKVREEKLREFWEFLQQFPELVSKGQSLEGLITSDLFLLRAEGDVSYELSTDNEGVFTLLRSDRGQGGPIFVTNSVRALVVQLAYRVLSGRADLDLGHSPYEEAPFTFTFEERRVLNEYENECVVVRWFWGNSFWAEVVGAYSLLEGLTWAWVFTSSDQTIRNCLADRDGRPLFGQVPGPRYDRPPGAVQQLSVEQWNAWRESRLEGKQDG</sequence>
<dbReference type="Proteomes" id="UP000515934">
    <property type="component" value="Chromosome"/>
</dbReference>
<keyword evidence="2" id="KW-1185">Reference proteome</keyword>